<keyword evidence="3" id="KW-1185">Reference proteome</keyword>
<reference evidence="2" key="1">
    <citation type="submission" date="2023-07" db="EMBL/GenBank/DDBJ databases">
        <title>Sequencing the genomes of 1000 actinobacteria strains.</title>
        <authorList>
            <person name="Klenk H.-P."/>
        </authorList>
    </citation>
    <scope>NUCLEOTIDE SEQUENCE</scope>
    <source>
        <strain evidence="2">DSM 45977</strain>
    </source>
</reference>
<comment type="caution">
    <text evidence="2">The sequence shown here is derived from an EMBL/GenBank/DDBJ whole genome shotgun (WGS) entry which is preliminary data.</text>
</comment>
<protein>
    <recommendedName>
        <fullName evidence="1">DUF397 domain-containing protein</fullName>
    </recommendedName>
</protein>
<accession>A0AAE4CN97</accession>
<dbReference type="EMBL" id="JAVDXW010000001">
    <property type="protein sequence ID" value="MDR7303206.1"/>
    <property type="molecule type" value="Genomic_DNA"/>
</dbReference>
<gene>
    <name evidence="2" type="ORF">JOF55_003387</name>
</gene>
<evidence type="ECO:0000259" key="1">
    <source>
        <dbReference type="Pfam" id="PF04149"/>
    </source>
</evidence>
<evidence type="ECO:0000313" key="2">
    <source>
        <dbReference type="EMBL" id="MDR7303206.1"/>
    </source>
</evidence>
<dbReference type="InterPro" id="IPR007278">
    <property type="entry name" value="DUF397"/>
</dbReference>
<dbReference type="Proteomes" id="UP001180845">
    <property type="component" value="Unassembled WGS sequence"/>
</dbReference>
<feature type="domain" description="DUF397" evidence="1">
    <location>
        <begin position="9"/>
        <end position="59"/>
    </location>
</feature>
<dbReference type="Pfam" id="PF04149">
    <property type="entry name" value="DUF397"/>
    <property type="match status" value="1"/>
</dbReference>
<dbReference type="RefSeq" id="WP_310275359.1">
    <property type="nucleotide sequence ID" value="NZ_JAVDXW010000001.1"/>
</dbReference>
<proteinExistence type="predicted"/>
<sequence length="68" mass="7357">MPFSDLTGARWRKSTRSNGTGACIEVGIAPSATGVRDTKLGEASPTLAFTRSQWNSFRTIVQHGRFDG</sequence>
<evidence type="ECO:0000313" key="3">
    <source>
        <dbReference type="Proteomes" id="UP001180845"/>
    </source>
</evidence>
<name>A0AAE4CN97_9ACTN</name>
<dbReference type="AlphaFoldDB" id="A0AAE4CN97"/>
<organism evidence="2 3">
    <name type="scientific">Haloactinomyces albus</name>
    <dbReference type="NCBI Taxonomy" id="1352928"/>
    <lineage>
        <taxon>Bacteria</taxon>
        <taxon>Bacillati</taxon>
        <taxon>Actinomycetota</taxon>
        <taxon>Actinomycetes</taxon>
        <taxon>Actinopolysporales</taxon>
        <taxon>Actinopolysporaceae</taxon>
        <taxon>Haloactinomyces</taxon>
    </lineage>
</organism>